<dbReference type="PROSITE" id="PS51257">
    <property type="entry name" value="PROKAR_LIPOPROTEIN"/>
    <property type="match status" value="1"/>
</dbReference>
<proteinExistence type="predicted"/>
<dbReference type="Gene3D" id="3.40.190.170">
    <property type="entry name" value="Bacterial extracellular solute-binding protein, family 7"/>
    <property type="match status" value="1"/>
</dbReference>
<dbReference type="EMBL" id="JAKLTQ010000002">
    <property type="protein sequence ID" value="MCG2621303.1"/>
    <property type="molecule type" value="Genomic_DNA"/>
</dbReference>
<dbReference type="RefSeq" id="WP_237818408.1">
    <property type="nucleotide sequence ID" value="NZ_JAKLTQ010000002.1"/>
</dbReference>
<accession>A0ABS9L416</accession>
<comment type="caution">
    <text evidence="3">The sequence shown here is derived from an EMBL/GenBank/DDBJ whole genome shotgun (WGS) entry which is preliminary data.</text>
</comment>
<protein>
    <submittedName>
        <fullName evidence="3">TRAP transporter substrate-binding protein DctP</fullName>
    </submittedName>
</protein>
<feature type="signal peptide" evidence="2">
    <location>
        <begin position="1"/>
        <end position="30"/>
    </location>
</feature>
<evidence type="ECO:0000256" key="1">
    <source>
        <dbReference type="ARBA" id="ARBA00022729"/>
    </source>
</evidence>
<evidence type="ECO:0000313" key="4">
    <source>
        <dbReference type="Proteomes" id="UP001165368"/>
    </source>
</evidence>
<keyword evidence="1 2" id="KW-0732">Signal</keyword>
<keyword evidence="4" id="KW-1185">Reference proteome</keyword>
<organism evidence="3 4">
    <name type="scientific">Arthrobacter hankyongi</name>
    <dbReference type="NCBI Taxonomy" id="2904801"/>
    <lineage>
        <taxon>Bacteria</taxon>
        <taxon>Bacillati</taxon>
        <taxon>Actinomycetota</taxon>
        <taxon>Actinomycetes</taxon>
        <taxon>Micrococcales</taxon>
        <taxon>Micrococcaceae</taxon>
        <taxon>Arthrobacter</taxon>
    </lineage>
</organism>
<gene>
    <name evidence="3" type="primary">dctP</name>
    <name evidence="3" type="ORF">LVY72_05170</name>
</gene>
<dbReference type="NCBIfam" id="NF037995">
    <property type="entry name" value="TRAP_S1"/>
    <property type="match status" value="1"/>
</dbReference>
<name>A0ABS9L416_9MICC</name>
<dbReference type="Pfam" id="PF03480">
    <property type="entry name" value="DctP"/>
    <property type="match status" value="1"/>
</dbReference>
<evidence type="ECO:0000313" key="3">
    <source>
        <dbReference type="EMBL" id="MCG2621303.1"/>
    </source>
</evidence>
<dbReference type="PANTHER" id="PTHR33376">
    <property type="match status" value="1"/>
</dbReference>
<evidence type="ECO:0000256" key="2">
    <source>
        <dbReference type="SAM" id="SignalP"/>
    </source>
</evidence>
<dbReference type="InterPro" id="IPR018389">
    <property type="entry name" value="DctP_fam"/>
</dbReference>
<feature type="chain" id="PRO_5046545653" evidence="2">
    <location>
        <begin position="31"/>
        <end position="433"/>
    </location>
</feature>
<dbReference type="Proteomes" id="UP001165368">
    <property type="component" value="Unassembled WGS sequence"/>
</dbReference>
<reference evidence="3" key="1">
    <citation type="submission" date="2022-01" db="EMBL/GenBank/DDBJ databases">
        <authorList>
            <person name="Jo J.-H."/>
            <person name="Im W.-T."/>
        </authorList>
    </citation>
    <scope>NUCLEOTIDE SEQUENCE</scope>
    <source>
        <strain evidence="3">I2-34</strain>
    </source>
</reference>
<dbReference type="InterPro" id="IPR038404">
    <property type="entry name" value="TRAP_DctP_sf"/>
</dbReference>
<sequence>MKKGSSQARYRRAGVAALLGAAMVSLSACAGGAGAGNASTGESVPVGASKEEYIAALGDMEPVNLTVQLTSGPGSAYSAAPEAYTKALEEWSGGKLKFEILYSGSRVPVNEMDRALAEGLVDMGQHVPAFTPDEFPINSFASDLLYLHEPTPVVGSLEMAAAWMEFGITQNAIRDELTEAGVQPLIPLMPTGSAALMCAEEPGTSLASLKGKQVRNSSAAHGSQLEAIGANPVNVPTAEVYQAMQRGVVDCAASSLAVADTQGLAEVTKHWTLDPQVQFSGTPVGFGLSLAVWNELPLAARQLMWDRLDVYVENHVKSTMFGTYEAALSEARKHNVEFHEWDADTREALRGYFDDFLAQAPGKAPAGIDGQALVGAAVDGHAAWKEIITGELGYGDEVPWSEFDTWLAGNELDLQPFVDRMVKDVLEPHRPAA</sequence>
<dbReference type="PANTHER" id="PTHR33376:SF15">
    <property type="entry name" value="BLL6794 PROTEIN"/>
    <property type="match status" value="1"/>
</dbReference>